<feature type="domain" description="AB hydrolase-1" evidence="3">
    <location>
        <begin position="61"/>
        <end position="298"/>
    </location>
</feature>
<dbReference type="PANTHER" id="PTHR10794:SF94">
    <property type="entry name" value="ESTERASE YHET-RELATED"/>
    <property type="match status" value="1"/>
</dbReference>
<evidence type="ECO:0000313" key="4">
    <source>
        <dbReference type="EMBL" id="NME71967.1"/>
    </source>
</evidence>
<dbReference type="RefSeq" id="WP_169660167.1">
    <property type="nucleotide sequence ID" value="NZ_JABANE010000124.1"/>
</dbReference>
<name>A0A7X9XCM6_9BACT</name>
<dbReference type="InterPro" id="IPR029058">
    <property type="entry name" value="AB_hydrolase_fold"/>
</dbReference>
<dbReference type="PIRSF" id="PIRSF005211">
    <property type="entry name" value="Ab_hydro_YheT"/>
    <property type="match status" value="1"/>
</dbReference>
<dbReference type="GO" id="GO:0034338">
    <property type="term" value="F:short-chain carboxylesterase activity"/>
    <property type="evidence" value="ECO:0007669"/>
    <property type="project" value="TreeGrafter"/>
</dbReference>
<evidence type="ECO:0000259" key="3">
    <source>
        <dbReference type="Pfam" id="PF00561"/>
    </source>
</evidence>
<dbReference type="Pfam" id="PF00561">
    <property type="entry name" value="Abhydrolase_1"/>
    <property type="match status" value="1"/>
</dbReference>
<dbReference type="InterPro" id="IPR050960">
    <property type="entry name" value="AB_hydrolase_4_sf"/>
</dbReference>
<protein>
    <submittedName>
        <fullName evidence="4">Alpha/beta fold hydrolase</fullName>
    </submittedName>
</protein>
<evidence type="ECO:0000256" key="2">
    <source>
        <dbReference type="PIRSR" id="PIRSR005211-1"/>
    </source>
</evidence>
<dbReference type="InterPro" id="IPR000073">
    <property type="entry name" value="AB_hydrolase_1"/>
</dbReference>
<dbReference type="EMBL" id="JABANE010000124">
    <property type="protein sequence ID" value="NME71967.1"/>
    <property type="molecule type" value="Genomic_DNA"/>
</dbReference>
<dbReference type="Proteomes" id="UP000576082">
    <property type="component" value="Unassembled WGS sequence"/>
</dbReference>
<comment type="similarity">
    <text evidence="1">Belongs to the AB hydrolase superfamily. AB hydrolase 4 family.</text>
</comment>
<dbReference type="SUPFAM" id="SSF53474">
    <property type="entry name" value="alpha/beta-Hydrolases"/>
    <property type="match status" value="1"/>
</dbReference>
<feature type="active site" description="Charge relay system" evidence="2">
    <location>
        <position position="295"/>
    </location>
</feature>
<keyword evidence="4" id="KW-0378">Hydrolase</keyword>
<feature type="active site" description="Charge relay system" evidence="2">
    <location>
        <position position="266"/>
    </location>
</feature>
<comment type="caution">
    <text evidence="4">The sequence shown here is derived from an EMBL/GenBank/DDBJ whole genome shotgun (WGS) entry which is preliminary data.</text>
</comment>
<organism evidence="4 5">
    <name type="scientific">Flammeovirga aprica JL-4</name>
    <dbReference type="NCBI Taxonomy" id="694437"/>
    <lineage>
        <taxon>Bacteria</taxon>
        <taxon>Pseudomonadati</taxon>
        <taxon>Bacteroidota</taxon>
        <taxon>Cytophagia</taxon>
        <taxon>Cytophagales</taxon>
        <taxon>Flammeovirgaceae</taxon>
        <taxon>Flammeovirga</taxon>
    </lineage>
</organism>
<dbReference type="PANTHER" id="PTHR10794">
    <property type="entry name" value="ABHYDROLASE DOMAIN-CONTAINING PROTEIN"/>
    <property type="match status" value="1"/>
</dbReference>
<proteinExistence type="inferred from homology"/>
<dbReference type="GO" id="GO:0047372">
    <property type="term" value="F:monoacylglycerol lipase activity"/>
    <property type="evidence" value="ECO:0007669"/>
    <property type="project" value="TreeGrafter"/>
</dbReference>
<evidence type="ECO:0000313" key="5">
    <source>
        <dbReference type="Proteomes" id="UP000576082"/>
    </source>
</evidence>
<evidence type="ECO:0000256" key="1">
    <source>
        <dbReference type="ARBA" id="ARBA00010884"/>
    </source>
</evidence>
<keyword evidence="5" id="KW-1185">Reference proteome</keyword>
<dbReference type="InterPro" id="IPR012020">
    <property type="entry name" value="ABHD4"/>
</dbReference>
<gene>
    <name evidence="4" type="ORF">HHU12_28640</name>
</gene>
<dbReference type="Gene3D" id="3.40.50.1820">
    <property type="entry name" value="alpha/beta hydrolase"/>
    <property type="match status" value="1"/>
</dbReference>
<reference evidence="4 5" key="1">
    <citation type="submission" date="2020-04" db="EMBL/GenBank/DDBJ databases">
        <title>Flammeovirga sp. SR4, a novel species isolated from seawater.</title>
        <authorList>
            <person name="Wang X."/>
        </authorList>
    </citation>
    <scope>NUCLEOTIDE SEQUENCE [LARGE SCALE GENOMIC DNA]</scope>
    <source>
        <strain evidence="4 5">ATCC 23126</strain>
    </source>
</reference>
<dbReference type="AlphaFoldDB" id="A0A7X9XCM6"/>
<accession>A0A7X9XCM6</accession>
<feature type="active site" description="Charge relay system" evidence="2">
    <location>
        <position position="139"/>
    </location>
</feature>
<sequence length="322" mass="37066">MPIVQPQKYKMPFWHLNGHLQTILPSIQRKVEGVVYQRERIELPDGDFFDFDWVKNGNERLVIVLHGLEGGTDRHYCKGIAKLFTENNWDFLGWNCRSCSGEINRLPRFYHHGDVKDVEVVLNEVNKHAYKEIAFVGFSMGGAISINTLGTSSLNLDKVIGAVAVSTPIDLKTCSDELEKRSKRFYNQKFYKKLSAKVTAKTKVMSGIDDTLIQEGKINSLRDFDHYYTAPLHGFQSTDDFYYQASPERKINNIQKPVLLLNALNDPFLPKESYPFELAKESKYLYLEAPKKGGHVGFCRDKEYYTYSEQRSLEFLNNCSAF</sequence>